<sequence>MQLIQENQAEFLRLINEPAEGAEGSLLDQFADAGMPQTIAVTPEENEAIQRLEQMGFDRDLVLEVFFACNKDEQMAANYLLDHMNDFDEAQQ</sequence>
<dbReference type="Proteomes" id="UP000275267">
    <property type="component" value="Unassembled WGS sequence"/>
</dbReference>
<comment type="subcellular location">
    <subcellularLocation>
        <location evidence="1">Nucleus</location>
    </subcellularLocation>
    <subcellularLocation>
        <location evidence="1">Cytoplasm</location>
    </subcellularLocation>
</comment>
<dbReference type="FunFam" id="1.10.8.10:FF:000002">
    <property type="entry name" value="UV excision repair protein RAD23 homolog"/>
    <property type="match status" value="1"/>
</dbReference>
<gene>
    <name evidence="3" type="ORF">C2845_PM14G14930</name>
</gene>
<keyword evidence="1" id="KW-0963">Cytoplasm</keyword>
<protein>
    <recommendedName>
        <fullName evidence="1">Ubiquitin receptor RAD23</fullName>
    </recommendedName>
    <alternativeName>
        <fullName evidence="1">DNA repair protein RAD23</fullName>
    </alternativeName>
</protein>
<comment type="caution">
    <text evidence="3">The sequence shown here is derived from an EMBL/GenBank/DDBJ whole genome shotgun (WGS) entry which is preliminary data.</text>
</comment>
<dbReference type="GO" id="GO:0070628">
    <property type="term" value="F:proteasome binding"/>
    <property type="evidence" value="ECO:0007669"/>
    <property type="project" value="TreeGrafter"/>
</dbReference>
<reference evidence="4" key="1">
    <citation type="journal article" date="2019" name="Nat. Commun.">
        <title>The genome of broomcorn millet.</title>
        <authorList>
            <person name="Zou C."/>
            <person name="Miki D."/>
            <person name="Li D."/>
            <person name="Tang Q."/>
            <person name="Xiao L."/>
            <person name="Rajput S."/>
            <person name="Deng P."/>
            <person name="Jia W."/>
            <person name="Huang R."/>
            <person name="Zhang M."/>
            <person name="Sun Y."/>
            <person name="Hu J."/>
            <person name="Fu X."/>
            <person name="Schnable P.S."/>
            <person name="Li F."/>
            <person name="Zhang H."/>
            <person name="Feng B."/>
            <person name="Zhu X."/>
            <person name="Liu R."/>
            <person name="Schnable J.C."/>
            <person name="Zhu J.-K."/>
            <person name="Zhang H."/>
        </authorList>
    </citation>
    <scope>NUCLEOTIDE SEQUENCE [LARGE SCALE GENOMIC DNA]</scope>
</reference>
<keyword evidence="1" id="KW-0227">DNA damage</keyword>
<organism evidence="3 4">
    <name type="scientific">Panicum miliaceum</name>
    <name type="common">Proso millet</name>
    <name type="synonym">Broomcorn millet</name>
    <dbReference type="NCBI Taxonomy" id="4540"/>
    <lineage>
        <taxon>Eukaryota</taxon>
        <taxon>Viridiplantae</taxon>
        <taxon>Streptophyta</taxon>
        <taxon>Embryophyta</taxon>
        <taxon>Tracheophyta</taxon>
        <taxon>Spermatophyta</taxon>
        <taxon>Magnoliopsida</taxon>
        <taxon>Liliopsida</taxon>
        <taxon>Poales</taxon>
        <taxon>Poaceae</taxon>
        <taxon>PACMAD clade</taxon>
        <taxon>Panicoideae</taxon>
        <taxon>Panicodae</taxon>
        <taxon>Paniceae</taxon>
        <taxon>Panicinae</taxon>
        <taxon>Panicum</taxon>
        <taxon>Panicum sect. Panicum</taxon>
    </lineage>
</organism>
<dbReference type="InterPro" id="IPR015940">
    <property type="entry name" value="UBA"/>
</dbReference>
<proteinExistence type="inferred from homology"/>
<keyword evidence="1" id="KW-0234">DNA repair</keyword>
<evidence type="ECO:0000313" key="4">
    <source>
        <dbReference type="Proteomes" id="UP000275267"/>
    </source>
</evidence>
<dbReference type="OrthoDB" id="419317at2759"/>
<dbReference type="GO" id="GO:0003684">
    <property type="term" value="F:damaged DNA binding"/>
    <property type="evidence" value="ECO:0007669"/>
    <property type="project" value="UniProtKB-UniRule"/>
</dbReference>
<dbReference type="AlphaFoldDB" id="A0A3L6PPW0"/>
<dbReference type="GO" id="GO:0006289">
    <property type="term" value="P:nucleotide-excision repair"/>
    <property type="evidence" value="ECO:0007669"/>
    <property type="project" value="UniProtKB-UniRule"/>
</dbReference>
<dbReference type="GO" id="GO:0005829">
    <property type="term" value="C:cytosol"/>
    <property type="evidence" value="ECO:0007669"/>
    <property type="project" value="TreeGrafter"/>
</dbReference>
<comment type="function">
    <text evidence="1">Multiubiquitin chain receptor involved in modulation of proteasomal degradation. Involved in nucleotide excision repair.</text>
</comment>
<evidence type="ECO:0000313" key="3">
    <source>
        <dbReference type="EMBL" id="RLM61881.1"/>
    </source>
</evidence>
<dbReference type="PANTHER" id="PTHR10621">
    <property type="entry name" value="UV EXCISION REPAIR PROTEIN RAD23"/>
    <property type="match status" value="1"/>
</dbReference>
<dbReference type="PRINTS" id="PR01839">
    <property type="entry name" value="RAD23PROTEIN"/>
</dbReference>
<dbReference type="PANTHER" id="PTHR10621:SF7">
    <property type="entry name" value="UBIQUITIN RECEPTOR RAD23"/>
    <property type="match status" value="1"/>
</dbReference>
<evidence type="ECO:0000256" key="1">
    <source>
        <dbReference type="RuleBase" id="RU367049"/>
    </source>
</evidence>
<dbReference type="PROSITE" id="PS50030">
    <property type="entry name" value="UBA"/>
    <property type="match status" value="1"/>
</dbReference>
<dbReference type="SUPFAM" id="SSF46934">
    <property type="entry name" value="UBA-like"/>
    <property type="match status" value="1"/>
</dbReference>
<keyword evidence="1" id="KW-0539">Nucleus</keyword>
<feature type="domain" description="UBA" evidence="2">
    <location>
        <begin position="43"/>
        <end position="83"/>
    </location>
</feature>
<dbReference type="GO" id="GO:0043130">
    <property type="term" value="F:ubiquitin binding"/>
    <property type="evidence" value="ECO:0007669"/>
    <property type="project" value="UniProtKB-UniRule"/>
</dbReference>
<dbReference type="GO" id="GO:0005654">
    <property type="term" value="C:nucleoplasm"/>
    <property type="evidence" value="ECO:0007669"/>
    <property type="project" value="TreeGrafter"/>
</dbReference>
<dbReference type="SMART" id="SM00165">
    <property type="entry name" value="UBA"/>
    <property type="match status" value="1"/>
</dbReference>
<dbReference type="InterPro" id="IPR004806">
    <property type="entry name" value="Rad23"/>
</dbReference>
<comment type="similarity">
    <text evidence="1">Belongs to the RAD23 family.</text>
</comment>
<keyword evidence="4" id="KW-1185">Reference proteome</keyword>
<dbReference type="EMBL" id="PQIB02000016">
    <property type="protein sequence ID" value="RLM61881.1"/>
    <property type="molecule type" value="Genomic_DNA"/>
</dbReference>
<dbReference type="STRING" id="4540.A0A3L6PPW0"/>
<dbReference type="GO" id="GO:0031593">
    <property type="term" value="F:polyubiquitin modification-dependent protein binding"/>
    <property type="evidence" value="ECO:0007669"/>
    <property type="project" value="UniProtKB-UniRule"/>
</dbReference>
<dbReference type="Pfam" id="PF00627">
    <property type="entry name" value="UBA"/>
    <property type="match status" value="1"/>
</dbReference>
<accession>A0A3L6PPW0</accession>
<dbReference type="InterPro" id="IPR009060">
    <property type="entry name" value="UBA-like_sf"/>
</dbReference>
<name>A0A3L6PPW0_PANMI</name>
<dbReference type="Gene3D" id="1.10.8.10">
    <property type="entry name" value="DNA helicase RuvA subunit, C-terminal domain"/>
    <property type="match status" value="1"/>
</dbReference>
<dbReference type="GO" id="GO:0043161">
    <property type="term" value="P:proteasome-mediated ubiquitin-dependent protein catabolic process"/>
    <property type="evidence" value="ECO:0007669"/>
    <property type="project" value="UniProtKB-UniRule"/>
</dbReference>
<evidence type="ECO:0000259" key="2">
    <source>
        <dbReference type="PROSITE" id="PS50030"/>
    </source>
</evidence>